<dbReference type="EMBL" id="LN877951">
    <property type="protein sequence ID" value="CUV06346.1"/>
    <property type="molecule type" value="Genomic_DNA"/>
</dbReference>
<dbReference type="VEuPathDB" id="CryptoDB:ChTU502y2012_410g0430"/>
<dbReference type="AlphaFoldDB" id="A0A0S4TGD0"/>
<accession>A0A0S4TGD0</accession>
<dbReference type="Proteomes" id="UP000199752">
    <property type="component" value="Chromosome 5"/>
</dbReference>
<evidence type="ECO:0000313" key="4">
    <source>
        <dbReference type="EMBL" id="PPS96794.1"/>
    </source>
</evidence>
<dbReference type="GO" id="GO:0016020">
    <property type="term" value="C:membrane"/>
    <property type="evidence" value="ECO:0007669"/>
    <property type="project" value="TreeGrafter"/>
</dbReference>
<feature type="signal peptide" evidence="1">
    <location>
        <begin position="1"/>
        <end position="23"/>
    </location>
</feature>
<keyword evidence="4" id="KW-0378">Hydrolase</keyword>
<reference evidence="4 5" key="1">
    <citation type="submission" date="2014-11" db="EMBL/GenBank/DDBJ databases">
        <title>Comparative genomic analysis of Cryptosporidium hominis reveals occurrence of genetic recombination in virulent subtypes.</title>
        <authorList>
            <person name="Guo Y."/>
            <person name="Tang K."/>
            <person name="Frace M."/>
            <person name="Li N."/>
            <person name="Roellig D.M."/>
            <person name="Sammons S."/>
            <person name="Knipe K."/>
            <person name="Rowe L."/>
            <person name="Feng Y."/>
            <person name="Xiao L."/>
        </authorList>
    </citation>
    <scope>NUCLEOTIDE SEQUENCE [LARGE SCALE GENOMIC DNA]</scope>
    <source>
        <strain evidence="4">30976</strain>
    </source>
</reference>
<dbReference type="VEuPathDB" id="CryptoDB:GY17_00001551"/>
<evidence type="ECO:0000313" key="3">
    <source>
        <dbReference type="EMBL" id="CUV06346.1"/>
    </source>
</evidence>
<protein>
    <submittedName>
        <fullName evidence="4">Secreted Alpha/Beta hydrolase</fullName>
    </submittedName>
</protein>
<proteinExistence type="predicted"/>
<evidence type="ECO:0000313" key="5">
    <source>
        <dbReference type="Proteomes" id="UP001429100"/>
    </source>
</evidence>
<dbReference type="PANTHER" id="PTHR43798">
    <property type="entry name" value="MONOACYLGLYCEROL LIPASE"/>
    <property type="match status" value="1"/>
</dbReference>
<keyword evidence="1" id="KW-0732">Signal</keyword>
<feature type="domain" description="AB hydrolase-1" evidence="2">
    <location>
        <begin position="49"/>
        <end position="289"/>
    </location>
</feature>
<dbReference type="GO" id="GO:0016787">
    <property type="term" value="F:hydrolase activity"/>
    <property type="evidence" value="ECO:0007669"/>
    <property type="project" value="UniProtKB-KW"/>
</dbReference>
<gene>
    <name evidence="3" type="ORF">CHUDEA5_3960</name>
    <name evidence="4" type="ORF">GY17_00001551</name>
</gene>
<organism evidence="3">
    <name type="scientific">Cryptosporidium hominis</name>
    <dbReference type="NCBI Taxonomy" id="237895"/>
    <lineage>
        <taxon>Eukaryota</taxon>
        <taxon>Sar</taxon>
        <taxon>Alveolata</taxon>
        <taxon>Apicomplexa</taxon>
        <taxon>Conoidasida</taxon>
        <taxon>Coccidia</taxon>
        <taxon>Eucoccidiorida</taxon>
        <taxon>Eimeriorina</taxon>
        <taxon>Cryptosporidiidae</taxon>
        <taxon>Cryptosporidium</taxon>
    </lineage>
</organism>
<sequence length="366" mass="42007">MNLKYVITLICFITLCFYQGSSCVINSDFADLKAGRTFYTMTKKEQKKRIVMVHGLLAASTQFDNWRCIFSHTGYQVLTYDLLGHGNTEWKLPGFFSQKRFVDQLNELLKHVGWVDSDNKAVEKISLLGVSMGGLIIINYALEHPDHISNLIPMCPPGIMTKYDFPKLYKLSNSSLVNAIKNIHNFKRMFRCGFYCASKLGYVKLGKQTKEEKKATTNVSHQMFSTYIKSGGDGSLFDRHLDFERLSEYENTFKIIFFWGMKDDLVPFAPALDFLVKHFNSTPIVVYPNIKHIPAYIMYSPALVTLDFLESNFTVGVPLGQVKELKYFYDNEVNIVTGLNFTISSEVIVKSNKENFTESYLDFMDY</sequence>
<keyword evidence="5" id="KW-1185">Reference proteome</keyword>
<evidence type="ECO:0000259" key="2">
    <source>
        <dbReference type="Pfam" id="PF00561"/>
    </source>
</evidence>
<feature type="chain" id="PRO_5006627773" evidence="1">
    <location>
        <begin position="24"/>
        <end position="366"/>
    </location>
</feature>
<dbReference type="EMBL" id="JTAI01000013">
    <property type="protein sequence ID" value="PPS96794.1"/>
    <property type="molecule type" value="Genomic_DNA"/>
</dbReference>
<dbReference type="PRINTS" id="PR00111">
    <property type="entry name" value="ABHYDROLASE"/>
</dbReference>
<dbReference type="VEuPathDB" id="CryptoDB:CHUDEA5_3960"/>
<reference evidence="4 5" key="3">
    <citation type="submission" date="2017-10" db="EMBL/GenBank/DDBJ databases">
        <title>Consistent, comparative and evidence-based genome annotation and re-annotation for the closely-related species, Cryptosporidium parvum, C. hominis and C. tyzzeri.</title>
        <authorList>
            <person name="Baptista R.P."/>
            <person name="Li Y."/>
            <person name="Sateriale A."/>
            <person name="Striepen B."/>
            <person name="Kissinger J.C."/>
        </authorList>
    </citation>
    <scope>NUCLEOTIDE SEQUENCE [LARGE SCALE GENOMIC DNA]</scope>
    <source>
        <strain evidence="4">30976</strain>
    </source>
</reference>
<evidence type="ECO:0000256" key="1">
    <source>
        <dbReference type="SAM" id="SignalP"/>
    </source>
</evidence>
<dbReference type="SUPFAM" id="SSF53474">
    <property type="entry name" value="alpha/beta-Hydrolases"/>
    <property type="match status" value="1"/>
</dbReference>
<dbReference type="Gene3D" id="3.40.50.1820">
    <property type="entry name" value="alpha/beta hydrolase"/>
    <property type="match status" value="1"/>
</dbReference>
<dbReference type="Pfam" id="PF00561">
    <property type="entry name" value="Abhydrolase_1"/>
    <property type="match status" value="1"/>
</dbReference>
<dbReference type="VEuPathDB" id="CryptoDB:Chro.50454"/>
<dbReference type="Proteomes" id="UP001429100">
    <property type="component" value="Unassembled WGS sequence"/>
</dbReference>
<reference evidence="3" key="2">
    <citation type="submission" date="2015-08" db="EMBL/GenBank/DDBJ databases">
        <authorList>
            <person name="Babu N.S."/>
            <person name="Beckwith C.J."/>
            <person name="Beseler K.G."/>
            <person name="Brison A."/>
            <person name="Carone J.V."/>
            <person name="Caskin T.P."/>
            <person name="Diamond M."/>
            <person name="Durham M.E."/>
            <person name="Foxe J.M."/>
            <person name="Go M."/>
            <person name="Henderson B.A."/>
            <person name="Jones I.B."/>
            <person name="McGettigan J.A."/>
            <person name="Micheletti S.J."/>
            <person name="Nasrallah M.E."/>
            <person name="Ortiz D."/>
            <person name="Piller C.R."/>
            <person name="Privatt S.R."/>
            <person name="Schneider S.L."/>
            <person name="Sharp S."/>
            <person name="Smith T.C."/>
            <person name="Stanton J.D."/>
            <person name="Ullery H.E."/>
            <person name="Wilson R.J."/>
            <person name="Serrano M.G."/>
            <person name="Buck G."/>
            <person name="Lee V."/>
            <person name="Wang Y."/>
            <person name="Carvalho R."/>
            <person name="Voegtly L."/>
            <person name="Shi R."/>
            <person name="Duckworth R."/>
            <person name="Johnson A."/>
            <person name="Loviza R."/>
            <person name="Walstead R."/>
            <person name="Shah Z."/>
            <person name="Kiflezghi M."/>
            <person name="Wade K."/>
            <person name="Ball S.L."/>
            <person name="Bradley K.W."/>
            <person name="Asai D.J."/>
            <person name="Bowman C.A."/>
            <person name="Russell D.A."/>
            <person name="Pope W.H."/>
            <person name="Jacobs-Sera D."/>
            <person name="Hendrix R.W."/>
            <person name="Hatfull G.F."/>
        </authorList>
    </citation>
    <scope>NUCLEOTIDE SEQUENCE [LARGE SCALE GENOMIC DNA]</scope>
</reference>
<dbReference type="InterPro" id="IPR050266">
    <property type="entry name" value="AB_hydrolase_sf"/>
</dbReference>
<dbReference type="InterPro" id="IPR029058">
    <property type="entry name" value="AB_hydrolase_fold"/>
</dbReference>
<dbReference type="InterPro" id="IPR000073">
    <property type="entry name" value="AB_hydrolase_1"/>
</dbReference>
<dbReference type="PANTHER" id="PTHR43798:SF33">
    <property type="entry name" value="HYDROLASE, PUTATIVE (AFU_ORTHOLOGUE AFUA_2G14860)-RELATED"/>
    <property type="match status" value="1"/>
</dbReference>
<name>A0A0S4TGD0_CRYHO</name>